<gene>
    <name evidence="6" type="ORF">L3556_04735</name>
</gene>
<reference evidence="6" key="1">
    <citation type="journal article" date="2022" name="Genome Biol. Evol.">
        <title>A New Gene Family Diagnostic for Intracellular Biomineralization of Amorphous Ca Carbonates by Cyanobacteria.</title>
        <authorList>
            <person name="Benzerara K."/>
            <person name="Duprat E."/>
            <person name="Bitard-Feildel T."/>
            <person name="Caumes G."/>
            <person name="Cassier-Chauvat C."/>
            <person name="Chauvat F."/>
            <person name="Dezi M."/>
            <person name="Diop S.I."/>
            <person name="Gaschignard G."/>
            <person name="Gorgen S."/>
            <person name="Gugger M."/>
            <person name="Lopez-Garcia P."/>
            <person name="Millet M."/>
            <person name="Skouri-Panet F."/>
            <person name="Moreira D."/>
            <person name="Callebaut I."/>
        </authorList>
    </citation>
    <scope>NUCLEOTIDE SEQUENCE</scope>
    <source>
        <strain evidence="6">G9</strain>
    </source>
</reference>
<comment type="pathway">
    <text evidence="1">Cofactor biosynthesis; adenosylcobalamin biosynthesis.</text>
</comment>
<evidence type="ECO:0000256" key="3">
    <source>
        <dbReference type="ARBA" id="ARBA00022573"/>
    </source>
</evidence>
<dbReference type="GO" id="GO:0016993">
    <property type="term" value="F:precorrin-8X methylmutase activity"/>
    <property type="evidence" value="ECO:0007669"/>
    <property type="project" value="UniProtKB-EC"/>
</dbReference>
<dbReference type="EMBL" id="JAKKUT010000002">
    <property type="protein sequence ID" value="MDG2990243.1"/>
    <property type="molecule type" value="Genomic_DNA"/>
</dbReference>
<sequence length="206" mass="22394">MEWHSSDVANLHLVDQQLTDHPLTSAEREILRRVIYTTGDFDYLNLLVYSEQALESAVAALAAHTPIVVDVPMVQVGILPQTQVTFANPIYCGLETFTRPQKEKSRAAFGVETLARRHPTAIFIIGGSQSSILPLLSLVESEDIKPALIVDTSPSFLPQGLDRLQQSWVPHIFIKGTKGGVAVAAAIINGLIELAWSAYGQEAGHG</sequence>
<dbReference type="InterPro" id="IPR003722">
    <property type="entry name" value="Cbl_synth_CobH/CbiC"/>
</dbReference>
<evidence type="ECO:0000259" key="5">
    <source>
        <dbReference type="Pfam" id="PF02570"/>
    </source>
</evidence>
<reference evidence="6" key="2">
    <citation type="submission" date="2022-01" db="EMBL/GenBank/DDBJ databases">
        <authorList>
            <person name="Zivanovic Y."/>
            <person name="Moreira D."/>
            <person name="Lopez-Garcia P."/>
        </authorList>
    </citation>
    <scope>NUCLEOTIDE SEQUENCE</scope>
    <source>
        <strain evidence="6">G9</strain>
    </source>
</reference>
<dbReference type="RefSeq" id="WP_277866157.1">
    <property type="nucleotide sequence ID" value="NZ_JAKKUT010000002.1"/>
</dbReference>
<dbReference type="EC" id="5.4.99.61" evidence="6"/>
<dbReference type="NCBIfam" id="NF004619">
    <property type="entry name" value="PRK05953.1"/>
    <property type="match status" value="1"/>
</dbReference>
<comment type="caution">
    <text evidence="6">The sequence shown here is derived from an EMBL/GenBank/DDBJ whole genome shotgun (WGS) entry which is preliminary data.</text>
</comment>
<keyword evidence="4 6" id="KW-0413">Isomerase</keyword>
<feature type="domain" description="Cobalamin biosynthesis precorrin-8X methylmutase CobH/CbiC" evidence="5">
    <location>
        <begin position="11"/>
        <end position="193"/>
    </location>
</feature>
<name>A0ABT6EYN8_9SYNE</name>
<dbReference type="Pfam" id="PF02570">
    <property type="entry name" value="CbiC"/>
    <property type="match status" value="1"/>
</dbReference>
<keyword evidence="3" id="KW-0169">Cobalamin biosynthesis</keyword>
<evidence type="ECO:0000313" key="6">
    <source>
        <dbReference type="EMBL" id="MDG2990243.1"/>
    </source>
</evidence>
<comment type="similarity">
    <text evidence="2">Belongs to the CobH/CbiC family.</text>
</comment>
<dbReference type="PANTHER" id="PTHR43588">
    <property type="entry name" value="COBALT-PRECORRIN-8 METHYLMUTASE"/>
    <property type="match status" value="1"/>
</dbReference>
<evidence type="ECO:0000313" key="7">
    <source>
        <dbReference type="Proteomes" id="UP001154265"/>
    </source>
</evidence>
<dbReference type="Gene3D" id="3.40.50.10230">
    <property type="entry name" value="Cobalamin biosynthesis CobH/CbiC, precorrin-8X methylmutase"/>
    <property type="match status" value="1"/>
</dbReference>
<proteinExistence type="inferred from homology"/>
<evidence type="ECO:0000256" key="4">
    <source>
        <dbReference type="ARBA" id="ARBA00023235"/>
    </source>
</evidence>
<dbReference type="Proteomes" id="UP001154265">
    <property type="component" value="Unassembled WGS sequence"/>
</dbReference>
<organism evidence="6 7">
    <name type="scientific">Candidatus Synechococcus calcipolaris G9</name>
    <dbReference type="NCBI Taxonomy" id="1497997"/>
    <lineage>
        <taxon>Bacteria</taxon>
        <taxon>Bacillati</taxon>
        <taxon>Cyanobacteriota</taxon>
        <taxon>Cyanophyceae</taxon>
        <taxon>Synechococcales</taxon>
        <taxon>Synechococcaceae</taxon>
        <taxon>Synechococcus</taxon>
    </lineage>
</organism>
<dbReference type="PANTHER" id="PTHR43588:SF1">
    <property type="entry name" value="COBALT-PRECORRIN-8 METHYLMUTASE"/>
    <property type="match status" value="1"/>
</dbReference>
<evidence type="ECO:0000256" key="2">
    <source>
        <dbReference type="ARBA" id="ARBA00009774"/>
    </source>
</evidence>
<dbReference type="SUPFAM" id="SSF63965">
    <property type="entry name" value="Precorrin-8X methylmutase CbiC/CobH"/>
    <property type="match status" value="1"/>
</dbReference>
<keyword evidence="7" id="KW-1185">Reference proteome</keyword>
<protein>
    <submittedName>
        <fullName evidence="6">Precorrin-8X methylmutase</fullName>
        <ecNumber evidence="6">5.4.99.61</ecNumber>
    </submittedName>
</protein>
<evidence type="ECO:0000256" key="1">
    <source>
        <dbReference type="ARBA" id="ARBA00004953"/>
    </source>
</evidence>
<dbReference type="InterPro" id="IPR036588">
    <property type="entry name" value="CobH/CbiC_sf"/>
</dbReference>
<accession>A0ABT6EYN8</accession>